<feature type="domain" description="Helicase C-terminal" evidence="11">
    <location>
        <begin position="365"/>
        <end position="539"/>
    </location>
</feature>
<dbReference type="InterPro" id="IPR011545">
    <property type="entry name" value="DEAD/DEAH_box_helicase_dom"/>
</dbReference>
<dbReference type="GO" id="GO:0003724">
    <property type="term" value="F:RNA helicase activity"/>
    <property type="evidence" value="ECO:0007669"/>
    <property type="project" value="UniProtKB-EC"/>
</dbReference>
<dbReference type="GO" id="GO:0016787">
    <property type="term" value="F:hydrolase activity"/>
    <property type="evidence" value="ECO:0007669"/>
    <property type="project" value="UniProtKB-KW"/>
</dbReference>
<accession>A0A1D3D0M6</accession>
<dbReference type="AlphaFoldDB" id="A0A1D3D0M6"/>
<comment type="caution">
    <text evidence="12">The sequence shown here is derived from an EMBL/GenBank/DDBJ whole genome shotgun (WGS) entry which is preliminary data.</text>
</comment>
<dbReference type="InterPro" id="IPR001650">
    <property type="entry name" value="Helicase_C-like"/>
</dbReference>
<evidence type="ECO:0000313" key="13">
    <source>
        <dbReference type="Proteomes" id="UP000095192"/>
    </source>
</evidence>
<dbReference type="SMART" id="SM00490">
    <property type="entry name" value="HELICc"/>
    <property type="match status" value="1"/>
</dbReference>
<dbReference type="GO" id="GO:0003723">
    <property type="term" value="F:RNA binding"/>
    <property type="evidence" value="ECO:0007669"/>
    <property type="project" value="TreeGrafter"/>
</dbReference>
<dbReference type="FunFam" id="1.20.120.1080:FF:000001">
    <property type="entry name" value="Pre-mRNA-splicing factor ATP-dependent RNA helicase"/>
    <property type="match status" value="1"/>
</dbReference>
<feature type="region of interest" description="Disordered" evidence="9">
    <location>
        <begin position="15"/>
        <end position="40"/>
    </location>
</feature>
<gene>
    <name evidence="12" type="ORF">cyc_03662</name>
</gene>
<proteinExistence type="predicted"/>
<dbReference type="FunFam" id="3.40.50.300:FF:000007">
    <property type="entry name" value="Pre-mRNA-splicing factor ATP-dependent RNA helicase"/>
    <property type="match status" value="1"/>
</dbReference>
<reference evidence="12 13" key="1">
    <citation type="journal article" date="2016" name="BMC Genomics">
        <title>Comparative genomics reveals Cyclospora cayetanensis possesses coccidia-like metabolism and invasion components but unique surface antigens.</title>
        <authorList>
            <person name="Liu S."/>
            <person name="Wang L."/>
            <person name="Zheng H."/>
            <person name="Xu Z."/>
            <person name="Roellig D.M."/>
            <person name="Li N."/>
            <person name="Frace M.A."/>
            <person name="Tang K."/>
            <person name="Arrowood M.J."/>
            <person name="Moss D.M."/>
            <person name="Zhang L."/>
            <person name="Feng Y."/>
            <person name="Xiao L."/>
        </authorList>
    </citation>
    <scope>NUCLEOTIDE SEQUENCE [LARGE SCALE GENOMIC DNA]</scope>
    <source>
        <strain evidence="12 13">CHN_HEN01</strain>
    </source>
</reference>
<name>A0A1D3D0M6_9EIME</name>
<feature type="domain" description="Helicase ATP-binding" evidence="10">
    <location>
        <begin position="176"/>
        <end position="340"/>
    </location>
</feature>
<evidence type="ECO:0000256" key="5">
    <source>
        <dbReference type="ARBA" id="ARBA00022806"/>
    </source>
</evidence>
<dbReference type="FunFam" id="3.40.50.300:FF:000191">
    <property type="entry name" value="Pre-mRNA-splicing factor ATP-dependent RNA helicase"/>
    <property type="match status" value="1"/>
</dbReference>
<organism evidence="12 13">
    <name type="scientific">Cyclospora cayetanensis</name>
    <dbReference type="NCBI Taxonomy" id="88456"/>
    <lineage>
        <taxon>Eukaryota</taxon>
        <taxon>Sar</taxon>
        <taxon>Alveolata</taxon>
        <taxon>Apicomplexa</taxon>
        <taxon>Conoidasida</taxon>
        <taxon>Coccidia</taxon>
        <taxon>Eucoccidiorida</taxon>
        <taxon>Eimeriorina</taxon>
        <taxon>Eimeriidae</taxon>
        <taxon>Cyclospora</taxon>
    </lineage>
</organism>
<evidence type="ECO:0000256" key="7">
    <source>
        <dbReference type="ARBA" id="ARBA00023187"/>
    </source>
</evidence>
<dbReference type="Pfam" id="PF00270">
    <property type="entry name" value="DEAD"/>
    <property type="match status" value="1"/>
</dbReference>
<dbReference type="FunCoup" id="A0A1D3D0M6">
    <property type="interactions" value="265"/>
</dbReference>
<dbReference type="GO" id="GO:0071013">
    <property type="term" value="C:catalytic step 2 spliceosome"/>
    <property type="evidence" value="ECO:0007669"/>
    <property type="project" value="TreeGrafter"/>
</dbReference>
<evidence type="ECO:0000256" key="8">
    <source>
        <dbReference type="ARBA" id="ARBA00047984"/>
    </source>
</evidence>
<dbReference type="EMBL" id="JROU02001244">
    <property type="protein sequence ID" value="OEH77011.1"/>
    <property type="molecule type" value="Genomic_DNA"/>
</dbReference>
<dbReference type="VEuPathDB" id="ToxoDB:cyc_03662"/>
<keyword evidence="3" id="KW-0547">Nucleotide-binding</keyword>
<dbReference type="PROSITE" id="PS00690">
    <property type="entry name" value="DEAH_ATP_HELICASE"/>
    <property type="match status" value="1"/>
</dbReference>
<dbReference type="Pfam" id="PF21010">
    <property type="entry name" value="HA2_C"/>
    <property type="match status" value="1"/>
</dbReference>
<sequence length="823" mass="91717">MSDYDKWEAQQLQRSGLVGSKENPYYDEEAGGLMPSQEAEEDVEIEVVDDEPLFLRGQTTRAGMQLSPVKIVANPDGSLARAAATAQSLAKERRDVRQAQEAAILDSIPKDMSRPWEDPNPQPGERTIAQALQGYEMPEWKKLYLGKNVSFGIKSTLSIAEQRRSLPIFKLKDQLLKAITENQVLVVIGETGSGKTTQMTQYMAEAGFVSPGRLIGCTQPRRVAAMSVAKRVAEEFGCRLGQEVGYSIRFEDCTSPDTIIKYMTDGLLLREALVDPRLQRYSVVMLDEAHERTISTDVLFGLLKECCRQRPDFKLIVTSATLDAEKFSNYFFNSSIFTIPGRTFPVEILYTKEPETDYVEAALITVLQIHLCEPPGDILLFLTGQEEIDTTCQTLHERMQRLESANPPPLIILPVYSALPSEVQTMIFDPAPPGCRKCVVATNIAEASLTIDGIYFVIDPGFAKVKMYNPKSGMDALTVAPISQANARQRAGRAGRTGPGKCYRLYTEAAYRCEMLPTAVPEIQRTNLENTVLLLKAMGVNDLLNFDFMDPPPVQTLINSLETLFELGALDDEGLLTKLGRKMAEFPMEPQLSKMLLTSVDLKCSDEIITIVAMLSVQNVFYRPKDRQALADQKKSGFHQPEGDHITYLELYRAWQRNRFSNAWCYENFIQLSNALPQHGQCCFKAASLDAVLGGGGRRAVEQITGEKEKIGGEMEGEDRGEDRGRNGGPGLVLREAHNTTLRLCFIGFFRHACRVDPQEGYRTLVDHQQVFMHPSSALYNRAIEVDAVPSCSFSVCLEPQPFPLHNTMPQDESCTAVSLLLL</sequence>
<dbReference type="SMART" id="SM00847">
    <property type="entry name" value="HA2"/>
    <property type="match status" value="1"/>
</dbReference>
<dbReference type="Pfam" id="PF00271">
    <property type="entry name" value="Helicase_C"/>
    <property type="match status" value="1"/>
</dbReference>
<evidence type="ECO:0000256" key="3">
    <source>
        <dbReference type="ARBA" id="ARBA00022741"/>
    </source>
</evidence>
<dbReference type="InterPro" id="IPR002464">
    <property type="entry name" value="DNA/RNA_helicase_DEAH_CS"/>
</dbReference>
<dbReference type="InterPro" id="IPR027417">
    <property type="entry name" value="P-loop_NTPase"/>
</dbReference>
<dbReference type="SMART" id="SM00487">
    <property type="entry name" value="DEXDc"/>
    <property type="match status" value="1"/>
</dbReference>
<keyword evidence="7" id="KW-0508">mRNA splicing</keyword>
<evidence type="ECO:0000256" key="4">
    <source>
        <dbReference type="ARBA" id="ARBA00022801"/>
    </source>
</evidence>
<protein>
    <recommendedName>
        <fullName evidence="1">RNA helicase</fullName>
        <ecNumber evidence="1">3.6.4.13</ecNumber>
    </recommendedName>
</protein>
<dbReference type="PROSITE" id="PS51192">
    <property type="entry name" value="HELICASE_ATP_BIND_1"/>
    <property type="match status" value="1"/>
</dbReference>
<dbReference type="PANTHER" id="PTHR18934:SF85">
    <property type="entry name" value="ATP-DEPENDENT RNA HELICASE DHX8"/>
    <property type="match status" value="1"/>
</dbReference>
<dbReference type="GO" id="GO:0000390">
    <property type="term" value="P:spliceosomal complex disassembly"/>
    <property type="evidence" value="ECO:0007669"/>
    <property type="project" value="TreeGrafter"/>
</dbReference>
<keyword evidence="6" id="KW-0067">ATP-binding</keyword>
<dbReference type="InterPro" id="IPR007502">
    <property type="entry name" value="Helicase-assoc_dom"/>
</dbReference>
<dbReference type="PANTHER" id="PTHR18934">
    <property type="entry name" value="ATP-DEPENDENT RNA HELICASE"/>
    <property type="match status" value="1"/>
</dbReference>
<dbReference type="InterPro" id="IPR014001">
    <property type="entry name" value="Helicase_ATP-bd"/>
</dbReference>
<dbReference type="PROSITE" id="PS51194">
    <property type="entry name" value="HELICASE_CTER"/>
    <property type="match status" value="1"/>
</dbReference>
<keyword evidence="5" id="KW-0347">Helicase</keyword>
<keyword evidence="13" id="KW-1185">Reference proteome</keyword>
<evidence type="ECO:0000256" key="1">
    <source>
        <dbReference type="ARBA" id="ARBA00012552"/>
    </source>
</evidence>
<dbReference type="EC" id="3.6.4.13" evidence="1"/>
<dbReference type="CDD" id="cd18791">
    <property type="entry name" value="SF2_C_RHA"/>
    <property type="match status" value="1"/>
</dbReference>
<dbReference type="Pfam" id="PF04408">
    <property type="entry name" value="WHD_HA2"/>
    <property type="match status" value="1"/>
</dbReference>
<dbReference type="SUPFAM" id="SSF52540">
    <property type="entry name" value="P-loop containing nucleoside triphosphate hydrolases"/>
    <property type="match status" value="1"/>
</dbReference>
<evidence type="ECO:0000259" key="10">
    <source>
        <dbReference type="PROSITE" id="PS51192"/>
    </source>
</evidence>
<feature type="region of interest" description="Disordered" evidence="9">
    <location>
        <begin position="710"/>
        <end position="731"/>
    </location>
</feature>
<evidence type="ECO:0000313" key="12">
    <source>
        <dbReference type="EMBL" id="OEH77011.1"/>
    </source>
</evidence>
<dbReference type="InParanoid" id="A0A1D3D0M6"/>
<comment type="catalytic activity">
    <reaction evidence="8">
        <text>ATP + H2O = ADP + phosphate + H(+)</text>
        <dbReference type="Rhea" id="RHEA:13065"/>
        <dbReference type="ChEBI" id="CHEBI:15377"/>
        <dbReference type="ChEBI" id="CHEBI:15378"/>
        <dbReference type="ChEBI" id="CHEBI:30616"/>
        <dbReference type="ChEBI" id="CHEBI:43474"/>
        <dbReference type="ChEBI" id="CHEBI:456216"/>
        <dbReference type="EC" id="3.6.4.13"/>
    </reaction>
</comment>
<keyword evidence="4" id="KW-0378">Hydrolase</keyword>
<dbReference type="Gene3D" id="3.40.50.300">
    <property type="entry name" value="P-loop containing nucleotide triphosphate hydrolases"/>
    <property type="match status" value="2"/>
</dbReference>
<evidence type="ECO:0000259" key="11">
    <source>
        <dbReference type="PROSITE" id="PS51194"/>
    </source>
</evidence>
<dbReference type="Proteomes" id="UP000095192">
    <property type="component" value="Unassembled WGS sequence"/>
</dbReference>
<keyword evidence="2" id="KW-0507">mRNA processing</keyword>
<dbReference type="VEuPathDB" id="ToxoDB:LOC34620321"/>
<dbReference type="InterPro" id="IPR048333">
    <property type="entry name" value="HA2_WH"/>
</dbReference>
<evidence type="ECO:0000256" key="9">
    <source>
        <dbReference type="SAM" id="MobiDB-lite"/>
    </source>
</evidence>
<dbReference type="Gene3D" id="1.20.120.1080">
    <property type="match status" value="1"/>
</dbReference>
<evidence type="ECO:0000256" key="6">
    <source>
        <dbReference type="ARBA" id="ARBA00022840"/>
    </source>
</evidence>
<dbReference type="GO" id="GO:0005524">
    <property type="term" value="F:ATP binding"/>
    <property type="evidence" value="ECO:0007669"/>
    <property type="project" value="UniProtKB-KW"/>
</dbReference>
<evidence type="ECO:0000256" key="2">
    <source>
        <dbReference type="ARBA" id="ARBA00022664"/>
    </source>
</evidence>